<evidence type="ECO:0000313" key="3">
    <source>
        <dbReference type="WBParaSite" id="PDA_v2.g31195.t1"/>
    </source>
</evidence>
<sequence length="262" mass="29771">MALIDCIVGMSAERYFAIKDFNTKHSKMPFIIFSILSGSSLAYLIIGTIAVHFQGVREILIMPEKEAARFLADHLKGSGLAIDPSSVLVFRPDIPAKQFAMGFTAFVSFVFCRYVFAVIFLILNATKSKMSEVKMSERLRRNNKMLLRCTYAQFVGFCSLAGFPAFIIVATFYFASEPSPIIALCFLLMNCFGLYDIFVTVICIKPYRSFFENLYKYAKGRYLKFCIKVNPESRYGRRPSIFMMSFAKVFDNTTMTTESPQS</sequence>
<organism evidence="2 3">
    <name type="scientific">Panagrolaimus davidi</name>
    <dbReference type="NCBI Taxonomy" id="227884"/>
    <lineage>
        <taxon>Eukaryota</taxon>
        <taxon>Metazoa</taxon>
        <taxon>Ecdysozoa</taxon>
        <taxon>Nematoda</taxon>
        <taxon>Chromadorea</taxon>
        <taxon>Rhabditida</taxon>
        <taxon>Tylenchina</taxon>
        <taxon>Panagrolaimomorpha</taxon>
        <taxon>Panagrolaimoidea</taxon>
        <taxon>Panagrolaimidae</taxon>
        <taxon>Panagrolaimus</taxon>
    </lineage>
</organism>
<reference evidence="3" key="1">
    <citation type="submission" date="2022-11" db="UniProtKB">
        <authorList>
            <consortium name="WormBaseParasite"/>
        </authorList>
    </citation>
    <scope>IDENTIFICATION</scope>
</reference>
<dbReference type="Proteomes" id="UP000887578">
    <property type="component" value="Unplaced"/>
</dbReference>
<proteinExistence type="predicted"/>
<keyword evidence="1" id="KW-0472">Membrane</keyword>
<accession>A0A914QMR9</accession>
<keyword evidence="1" id="KW-0812">Transmembrane</keyword>
<dbReference type="InterPro" id="IPR019422">
    <property type="entry name" value="7TM_GPCR_serpentine_rcpt_Srh"/>
</dbReference>
<name>A0A914QMR9_9BILA</name>
<dbReference type="AlphaFoldDB" id="A0A914QMR9"/>
<protein>
    <submittedName>
        <fullName evidence="3">G protein-coupled receptor</fullName>
    </submittedName>
</protein>
<keyword evidence="1" id="KW-1133">Transmembrane helix</keyword>
<evidence type="ECO:0000256" key="1">
    <source>
        <dbReference type="SAM" id="Phobius"/>
    </source>
</evidence>
<evidence type="ECO:0000313" key="2">
    <source>
        <dbReference type="Proteomes" id="UP000887578"/>
    </source>
</evidence>
<feature type="transmembrane region" description="Helical" evidence="1">
    <location>
        <begin position="181"/>
        <end position="204"/>
    </location>
</feature>
<dbReference type="WBParaSite" id="PDA_v2.g31195.t1">
    <property type="protein sequence ID" value="PDA_v2.g31195.t1"/>
    <property type="gene ID" value="PDA_v2.g31195"/>
</dbReference>
<keyword evidence="2" id="KW-1185">Reference proteome</keyword>
<dbReference type="Pfam" id="PF10318">
    <property type="entry name" value="7TM_GPCR_Srh"/>
    <property type="match status" value="1"/>
</dbReference>
<feature type="transmembrane region" description="Helical" evidence="1">
    <location>
        <begin position="99"/>
        <end position="124"/>
    </location>
</feature>
<feature type="transmembrane region" description="Helical" evidence="1">
    <location>
        <begin position="30"/>
        <end position="53"/>
    </location>
</feature>
<feature type="transmembrane region" description="Helical" evidence="1">
    <location>
        <begin position="145"/>
        <end position="175"/>
    </location>
</feature>